<dbReference type="Pfam" id="PF13180">
    <property type="entry name" value="PDZ_2"/>
    <property type="match status" value="1"/>
</dbReference>
<keyword evidence="4" id="KW-0720">Serine protease</keyword>
<evidence type="ECO:0000256" key="4">
    <source>
        <dbReference type="ARBA" id="ARBA00022825"/>
    </source>
</evidence>
<sequence>MGYYDNDNDYKETEKQRSKPPRNGRGKTFLSGLLGAFVGIFIFFIASPYLQNHGLLPNHSNDATSVSGTQTTNTSTTTQPQNTKNVSLNVTDSVETAVDKVSSSVVAVINMQNTNGGFLQENALQETGIGSGIIYKKSGDYAYIVTNNHVVSGASKLEVQLDDNTKVTGKLLGADSLYDLAVIRIPGDKVTKVASLGDSSSLKRGEPVVAIGNPLGFSGSVTQGIVSSNERTIAQSVDTDGGQVQFNAQVIQTDAAINPGNSGGALINTDGQVVGINSEKIADTGVEGIGFAIPINVAEPIIKQLETTGKVERPYMGIGFYDLSELPASAVQQLKIPNKVTSGLVVSQISPGTPGSKADLQQGDVITAINGYNIKDYTDFTTYLYSKLQVGQTVKVEYYRDGHKKTTNLTLAGKTFS</sequence>
<dbReference type="InterPro" id="IPR001478">
    <property type="entry name" value="PDZ"/>
</dbReference>
<dbReference type="PRINTS" id="PR00834">
    <property type="entry name" value="PROTEASES2C"/>
</dbReference>
<dbReference type="InterPro" id="IPR009003">
    <property type="entry name" value="Peptidase_S1_PA"/>
</dbReference>
<feature type="compositionally biased region" description="Basic and acidic residues" evidence="5">
    <location>
        <begin position="8"/>
        <end position="17"/>
    </location>
</feature>
<evidence type="ECO:0000313" key="9">
    <source>
        <dbReference type="Proteomes" id="UP000656813"/>
    </source>
</evidence>
<evidence type="ECO:0000259" key="7">
    <source>
        <dbReference type="PROSITE" id="PS50106"/>
    </source>
</evidence>
<comment type="similarity">
    <text evidence="1">Belongs to the peptidase S1C family.</text>
</comment>
<evidence type="ECO:0000256" key="1">
    <source>
        <dbReference type="ARBA" id="ARBA00010541"/>
    </source>
</evidence>
<evidence type="ECO:0000256" key="5">
    <source>
        <dbReference type="SAM" id="MobiDB-lite"/>
    </source>
</evidence>
<protein>
    <submittedName>
        <fullName evidence="8">Serine protease</fullName>
    </submittedName>
</protein>
<dbReference type="GO" id="GO:0006508">
    <property type="term" value="P:proteolysis"/>
    <property type="evidence" value="ECO:0007669"/>
    <property type="project" value="UniProtKB-KW"/>
</dbReference>
<evidence type="ECO:0000313" key="8">
    <source>
        <dbReference type="EMBL" id="GGH80569.1"/>
    </source>
</evidence>
<evidence type="ECO:0000256" key="6">
    <source>
        <dbReference type="SAM" id="Phobius"/>
    </source>
</evidence>
<dbReference type="InterPro" id="IPR051201">
    <property type="entry name" value="Chloro_Bact_Ser_Proteases"/>
</dbReference>
<dbReference type="EMBL" id="BMFV01000010">
    <property type="protein sequence ID" value="GGH80569.1"/>
    <property type="molecule type" value="Genomic_DNA"/>
</dbReference>
<keyword evidence="3" id="KW-0378">Hydrolase</keyword>
<keyword evidence="6" id="KW-0472">Membrane</keyword>
<feature type="region of interest" description="Disordered" evidence="5">
    <location>
        <begin position="64"/>
        <end position="84"/>
    </location>
</feature>
<dbReference type="SMART" id="SM00228">
    <property type="entry name" value="PDZ"/>
    <property type="match status" value="1"/>
</dbReference>
<dbReference type="PANTHER" id="PTHR43343:SF3">
    <property type="entry name" value="PROTEASE DO-LIKE 8, CHLOROPLASTIC"/>
    <property type="match status" value="1"/>
</dbReference>
<gene>
    <name evidence="8" type="primary">htrA</name>
    <name evidence="8" type="ORF">GCM10007096_17180</name>
</gene>
<reference evidence="8" key="1">
    <citation type="journal article" date="2014" name="Int. J. Syst. Evol. Microbiol.">
        <title>Complete genome sequence of Corynebacterium casei LMG S-19264T (=DSM 44701T), isolated from a smear-ripened cheese.</title>
        <authorList>
            <consortium name="US DOE Joint Genome Institute (JGI-PGF)"/>
            <person name="Walter F."/>
            <person name="Albersmeier A."/>
            <person name="Kalinowski J."/>
            <person name="Ruckert C."/>
        </authorList>
    </citation>
    <scope>NUCLEOTIDE SEQUENCE</scope>
    <source>
        <strain evidence="8">CGMCC 1.12777</strain>
    </source>
</reference>
<name>A0A8J2ZVP5_9BACL</name>
<feature type="region of interest" description="Disordered" evidence="5">
    <location>
        <begin position="1"/>
        <end position="25"/>
    </location>
</feature>
<feature type="transmembrane region" description="Helical" evidence="6">
    <location>
        <begin position="29"/>
        <end position="50"/>
    </location>
</feature>
<proteinExistence type="inferred from homology"/>
<evidence type="ECO:0000256" key="2">
    <source>
        <dbReference type="ARBA" id="ARBA00022670"/>
    </source>
</evidence>
<dbReference type="Gene3D" id="2.30.42.10">
    <property type="match status" value="1"/>
</dbReference>
<dbReference type="AlphaFoldDB" id="A0A8J2ZVP5"/>
<dbReference type="PANTHER" id="PTHR43343">
    <property type="entry name" value="PEPTIDASE S12"/>
    <property type="match status" value="1"/>
</dbReference>
<dbReference type="SUPFAM" id="SSF50156">
    <property type="entry name" value="PDZ domain-like"/>
    <property type="match status" value="1"/>
</dbReference>
<dbReference type="InterPro" id="IPR043504">
    <property type="entry name" value="Peptidase_S1_PA_chymotrypsin"/>
</dbReference>
<organism evidence="8 9">
    <name type="scientific">Pullulanibacillus pueri</name>
    <dbReference type="NCBI Taxonomy" id="1437324"/>
    <lineage>
        <taxon>Bacteria</taxon>
        <taxon>Bacillati</taxon>
        <taxon>Bacillota</taxon>
        <taxon>Bacilli</taxon>
        <taxon>Bacillales</taxon>
        <taxon>Sporolactobacillaceae</taxon>
        <taxon>Pullulanibacillus</taxon>
    </lineage>
</organism>
<evidence type="ECO:0000256" key="3">
    <source>
        <dbReference type="ARBA" id="ARBA00022801"/>
    </source>
</evidence>
<dbReference type="InterPro" id="IPR001940">
    <property type="entry name" value="Peptidase_S1C"/>
</dbReference>
<dbReference type="Proteomes" id="UP000656813">
    <property type="component" value="Unassembled WGS sequence"/>
</dbReference>
<keyword evidence="6" id="KW-0812">Transmembrane</keyword>
<comment type="caution">
    <text evidence="8">The sequence shown here is derived from an EMBL/GenBank/DDBJ whole genome shotgun (WGS) entry which is preliminary data.</text>
</comment>
<reference evidence="8" key="2">
    <citation type="submission" date="2020-09" db="EMBL/GenBank/DDBJ databases">
        <authorList>
            <person name="Sun Q."/>
            <person name="Zhou Y."/>
        </authorList>
    </citation>
    <scope>NUCLEOTIDE SEQUENCE</scope>
    <source>
        <strain evidence="8">CGMCC 1.12777</strain>
    </source>
</reference>
<dbReference type="Pfam" id="PF13365">
    <property type="entry name" value="Trypsin_2"/>
    <property type="match status" value="1"/>
</dbReference>
<dbReference type="InterPro" id="IPR036034">
    <property type="entry name" value="PDZ_sf"/>
</dbReference>
<keyword evidence="2 8" id="KW-0645">Protease</keyword>
<dbReference type="PROSITE" id="PS50106">
    <property type="entry name" value="PDZ"/>
    <property type="match status" value="1"/>
</dbReference>
<accession>A0A8J2ZVP5</accession>
<dbReference type="SUPFAM" id="SSF50494">
    <property type="entry name" value="Trypsin-like serine proteases"/>
    <property type="match status" value="1"/>
</dbReference>
<dbReference type="Gene3D" id="2.40.10.10">
    <property type="entry name" value="Trypsin-like serine proteases"/>
    <property type="match status" value="2"/>
</dbReference>
<dbReference type="RefSeq" id="WP_188496989.1">
    <property type="nucleotide sequence ID" value="NZ_BMFV01000010.1"/>
</dbReference>
<feature type="domain" description="PDZ" evidence="7">
    <location>
        <begin position="343"/>
        <end position="378"/>
    </location>
</feature>
<keyword evidence="6" id="KW-1133">Transmembrane helix</keyword>
<keyword evidence="9" id="KW-1185">Reference proteome</keyword>
<dbReference type="GO" id="GO:0004252">
    <property type="term" value="F:serine-type endopeptidase activity"/>
    <property type="evidence" value="ECO:0007669"/>
    <property type="project" value="InterPro"/>
</dbReference>
<dbReference type="CDD" id="cd06781">
    <property type="entry name" value="cpPDZ_BsHtra-like"/>
    <property type="match status" value="1"/>
</dbReference>